<evidence type="ECO:0000313" key="1">
    <source>
        <dbReference type="EMBL" id="EHQ28414.1"/>
    </source>
</evidence>
<dbReference type="Pfam" id="PF04308">
    <property type="entry name" value="RNaseH_like"/>
    <property type="match status" value="1"/>
</dbReference>
<accession>H1Y707</accession>
<keyword evidence="2" id="KW-1185">Reference proteome</keyword>
<dbReference type="PANTHER" id="PTHR39961:SF1">
    <property type="entry name" value="DUF458 DOMAIN-CONTAINING PROTEIN"/>
    <property type="match status" value="1"/>
</dbReference>
<reference evidence="1" key="1">
    <citation type="submission" date="2011-09" db="EMBL/GenBank/DDBJ databases">
        <title>The permanent draft genome of Mucilaginibacter paludis DSM 18603.</title>
        <authorList>
            <consortium name="US DOE Joint Genome Institute (JGI-PGF)"/>
            <person name="Lucas S."/>
            <person name="Han J."/>
            <person name="Lapidus A."/>
            <person name="Bruce D."/>
            <person name="Goodwin L."/>
            <person name="Pitluck S."/>
            <person name="Peters L."/>
            <person name="Kyrpides N."/>
            <person name="Mavromatis K."/>
            <person name="Ivanova N."/>
            <person name="Mikhailova N."/>
            <person name="Held B."/>
            <person name="Detter J.C."/>
            <person name="Tapia R."/>
            <person name="Han C."/>
            <person name="Land M."/>
            <person name="Hauser L."/>
            <person name="Markowitz V."/>
            <person name="Cheng J.-F."/>
            <person name="Hugenholtz P."/>
            <person name="Woyke T."/>
            <person name="Wu D."/>
            <person name="Tindall B."/>
            <person name="Brambilla E."/>
            <person name="Klenk H.-P."/>
            <person name="Eisen J.A."/>
        </authorList>
    </citation>
    <scope>NUCLEOTIDE SEQUENCE [LARGE SCALE GENOMIC DNA]</scope>
    <source>
        <strain evidence="1">DSM 18603</strain>
    </source>
</reference>
<proteinExistence type="predicted"/>
<organism evidence="1 2">
    <name type="scientific">Mucilaginibacter paludis DSM 18603</name>
    <dbReference type="NCBI Taxonomy" id="714943"/>
    <lineage>
        <taxon>Bacteria</taxon>
        <taxon>Pseudomonadati</taxon>
        <taxon>Bacteroidota</taxon>
        <taxon>Sphingobacteriia</taxon>
        <taxon>Sphingobacteriales</taxon>
        <taxon>Sphingobacteriaceae</taxon>
        <taxon>Mucilaginibacter</taxon>
    </lineage>
</organism>
<dbReference type="EMBL" id="CM001403">
    <property type="protein sequence ID" value="EHQ28414.1"/>
    <property type="molecule type" value="Genomic_DNA"/>
</dbReference>
<dbReference type="PANTHER" id="PTHR39961">
    <property type="entry name" value="HYPOTHETICAL CYTOSOLIC PROTEIN"/>
    <property type="match status" value="1"/>
</dbReference>
<dbReference type="HOGENOM" id="CLU_128607_0_0_10"/>
<dbReference type="STRING" id="714943.Mucpa_4324"/>
<name>H1Y707_9SPHI</name>
<sequence length="167" mass="19072">MGLLKNHHHSMTWRKFSGEIIQLPIIEEVEKAIEREANLGNKLKVCIGTDSQVKGAITDFATVIVFLREQRGGFMFIHQERTSQKMTIKERMLNEVQKSIDIAYKLCDLLDLYDVDLEVHADINTNPMFKSNQALHEAMGYILSMGFVFKAKPEAFASSYCANKMVQ</sequence>
<dbReference type="eggNOG" id="COG1978">
    <property type="taxonomic scope" value="Bacteria"/>
</dbReference>
<dbReference type="AlphaFoldDB" id="H1Y707"/>
<protein>
    <submittedName>
        <fullName evidence="1">Uncharacterized protein</fullName>
    </submittedName>
</protein>
<dbReference type="InterPro" id="IPR007405">
    <property type="entry name" value="Phage_KVP40_Orf299"/>
</dbReference>
<dbReference type="Proteomes" id="UP000002774">
    <property type="component" value="Chromosome"/>
</dbReference>
<evidence type="ECO:0000313" key="2">
    <source>
        <dbReference type="Proteomes" id="UP000002774"/>
    </source>
</evidence>
<gene>
    <name evidence="1" type="ORF">Mucpa_4324</name>
</gene>